<keyword evidence="1" id="KW-0812">Transmembrane</keyword>
<accession>A0A317K740</accession>
<dbReference type="Proteomes" id="UP000245683">
    <property type="component" value="Unassembled WGS sequence"/>
</dbReference>
<organism evidence="2 3">
    <name type="scientific">Micromonospora globispora</name>
    <dbReference type="NCBI Taxonomy" id="1450148"/>
    <lineage>
        <taxon>Bacteria</taxon>
        <taxon>Bacillati</taxon>
        <taxon>Actinomycetota</taxon>
        <taxon>Actinomycetes</taxon>
        <taxon>Micromonosporales</taxon>
        <taxon>Micromonosporaceae</taxon>
        <taxon>Micromonospora</taxon>
    </lineage>
</organism>
<evidence type="ECO:0000313" key="3">
    <source>
        <dbReference type="Proteomes" id="UP000245683"/>
    </source>
</evidence>
<dbReference type="RefSeq" id="WP_109944470.1">
    <property type="nucleotide sequence ID" value="NZ_QGSV01000147.1"/>
</dbReference>
<proteinExistence type="predicted"/>
<sequence>MDADDSRYRTNGRTQARTVERIVAMLRDVRSVGRTDSEVANAPRWAMIALAVAAGLVSVAAFIAKPILLPAVGR</sequence>
<dbReference type="AlphaFoldDB" id="A0A317K740"/>
<reference evidence="3" key="1">
    <citation type="submission" date="2018-05" db="EMBL/GenBank/DDBJ databases">
        <title>Micromonospora globispora sp. nov. and Micromonospora rugosa sp. nov., isolated from marine sediment.</title>
        <authorList>
            <person name="Carro L."/>
            <person name="Aysel V."/>
            <person name="Cetin D."/>
            <person name="Igual J.M."/>
            <person name="Klenk H.-P."/>
            <person name="Trujillo M.E."/>
            <person name="Sahin N."/>
        </authorList>
    </citation>
    <scope>NUCLEOTIDE SEQUENCE [LARGE SCALE GENOMIC DNA]</scope>
    <source>
        <strain evidence="3">S2904</strain>
    </source>
</reference>
<evidence type="ECO:0000256" key="1">
    <source>
        <dbReference type="SAM" id="Phobius"/>
    </source>
</evidence>
<comment type="caution">
    <text evidence="2">The sequence shown here is derived from an EMBL/GenBank/DDBJ whole genome shotgun (WGS) entry which is preliminary data.</text>
</comment>
<keyword evidence="1" id="KW-1133">Transmembrane helix</keyword>
<dbReference type="EMBL" id="QGSV01000147">
    <property type="protein sequence ID" value="PWU48978.1"/>
    <property type="molecule type" value="Genomic_DNA"/>
</dbReference>
<evidence type="ECO:0000313" key="2">
    <source>
        <dbReference type="EMBL" id="PWU48978.1"/>
    </source>
</evidence>
<gene>
    <name evidence="2" type="ORF">DLJ46_10520</name>
</gene>
<feature type="transmembrane region" description="Helical" evidence="1">
    <location>
        <begin position="45"/>
        <end position="64"/>
    </location>
</feature>
<protein>
    <submittedName>
        <fullName evidence="2">Uncharacterized protein</fullName>
    </submittedName>
</protein>
<keyword evidence="1" id="KW-0472">Membrane</keyword>
<keyword evidence="3" id="KW-1185">Reference proteome</keyword>
<name>A0A317K740_9ACTN</name>